<dbReference type="RefSeq" id="WP_209556645.1">
    <property type="nucleotide sequence ID" value="NZ_JAEDXU010000002.1"/>
</dbReference>
<gene>
    <name evidence="4" type="ORF">I6N96_06140</name>
</gene>
<evidence type="ECO:0000313" key="5">
    <source>
        <dbReference type="Proteomes" id="UP000673375"/>
    </source>
</evidence>
<comment type="similarity">
    <text evidence="2">Belongs to the CDP-alcohol phosphatidyltransferase class-I family.</text>
</comment>
<comment type="caution">
    <text evidence="4">The sequence shown here is derived from an EMBL/GenBank/DDBJ whole genome shotgun (WGS) entry which is preliminary data.</text>
</comment>
<evidence type="ECO:0000256" key="3">
    <source>
        <dbReference type="SAM" id="Phobius"/>
    </source>
</evidence>
<keyword evidence="3" id="KW-0472">Membrane</keyword>
<protein>
    <submittedName>
        <fullName evidence="4">CDP-alcohol phosphatidyltransferase family protein</fullName>
    </submittedName>
</protein>
<keyword evidence="3" id="KW-0812">Transmembrane</keyword>
<accession>A0ABS4CGV5</accession>
<dbReference type="Gene3D" id="1.20.120.1760">
    <property type="match status" value="1"/>
</dbReference>
<reference evidence="4 5" key="1">
    <citation type="submission" date="2020-12" db="EMBL/GenBank/DDBJ databases">
        <title>Vagococcus allomyrinae sp. nov. and Enterococcus lavae sp. nov., isolated from the larvae of Allomyrina dichotoma.</title>
        <authorList>
            <person name="Lee S.D."/>
        </authorList>
    </citation>
    <scope>NUCLEOTIDE SEQUENCE [LARGE SCALE GENOMIC DNA]</scope>
    <source>
        <strain evidence="4 5">BWM-S5</strain>
    </source>
</reference>
<dbReference type="EMBL" id="JAEDXU010000002">
    <property type="protein sequence ID" value="MBP1045854.1"/>
    <property type="molecule type" value="Genomic_DNA"/>
</dbReference>
<evidence type="ECO:0000313" key="4">
    <source>
        <dbReference type="EMBL" id="MBP1045854.1"/>
    </source>
</evidence>
<dbReference type="InterPro" id="IPR000462">
    <property type="entry name" value="CDP-OH_P_trans"/>
</dbReference>
<organism evidence="4 5">
    <name type="scientific">Enterococcus larvae</name>
    <dbReference type="NCBI Taxonomy" id="2794352"/>
    <lineage>
        <taxon>Bacteria</taxon>
        <taxon>Bacillati</taxon>
        <taxon>Bacillota</taxon>
        <taxon>Bacilli</taxon>
        <taxon>Lactobacillales</taxon>
        <taxon>Enterococcaceae</taxon>
        <taxon>Enterococcus</taxon>
    </lineage>
</organism>
<evidence type="ECO:0000256" key="2">
    <source>
        <dbReference type="RuleBase" id="RU003750"/>
    </source>
</evidence>
<dbReference type="Proteomes" id="UP000673375">
    <property type="component" value="Unassembled WGS sequence"/>
</dbReference>
<evidence type="ECO:0000256" key="1">
    <source>
        <dbReference type="ARBA" id="ARBA00022679"/>
    </source>
</evidence>
<dbReference type="InterPro" id="IPR048254">
    <property type="entry name" value="CDP_ALCOHOL_P_TRANSF_CS"/>
</dbReference>
<keyword evidence="3" id="KW-1133">Transmembrane helix</keyword>
<dbReference type="PROSITE" id="PS00379">
    <property type="entry name" value="CDP_ALCOHOL_P_TRANSF"/>
    <property type="match status" value="1"/>
</dbReference>
<feature type="transmembrane region" description="Helical" evidence="3">
    <location>
        <begin position="117"/>
        <end position="135"/>
    </location>
</feature>
<dbReference type="InterPro" id="IPR043130">
    <property type="entry name" value="CDP-OH_PTrfase_TM_dom"/>
</dbReference>
<feature type="transmembrane region" description="Helical" evidence="3">
    <location>
        <begin position="86"/>
        <end position="105"/>
    </location>
</feature>
<name>A0ABS4CGV5_9ENTE</name>
<proteinExistence type="inferred from homology"/>
<keyword evidence="5" id="KW-1185">Reference proteome</keyword>
<dbReference type="Pfam" id="PF01066">
    <property type="entry name" value="CDP-OH_P_transf"/>
    <property type="match status" value="1"/>
</dbReference>
<sequence>MKYAANIITTIRLLVACLLLFTRALSPLFFLLYIICGISDMLDGFVARKTNTATSTGAVLDSLGDLVFLAVAAIKLLPILHLPSWVLWWALLVALIRLLSYLIGYIKYRKFASLHTYLNKLTGLLLFLSPLLYLVLGTVSLALIVIAAAIISACEELFITLQSKELDRDRKGLFLH</sequence>
<keyword evidence="1 2" id="KW-0808">Transferase</keyword>